<dbReference type="InterPro" id="IPR001387">
    <property type="entry name" value="Cro/C1-type_HTH"/>
</dbReference>
<dbReference type="RefSeq" id="WP_158360316.1">
    <property type="nucleotide sequence ID" value="NZ_JAOQJF010000078.1"/>
</dbReference>
<protein>
    <submittedName>
        <fullName evidence="3">Helix-turn-helix domain-containing protein</fullName>
    </submittedName>
</protein>
<dbReference type="PANTHER" id="PTHR46797">
    <property type="entry name" value="HTH-TYPE TRANSCRIPTIONAL REGULATOR"/>
    <property type="match status" value="1"/>
</dbReference>
<evidence type="ECO:0000256" key="1">
    <source>
        <dbReference type="ARBA" id="ARBA00023125"/>
    </source>
</evidence>
<dbReference type="Gene3D" id="1.10.260.40">
    <property type="entry name" value="lambda repressor-like DNA-binding domains"/>
    <property type="match status" value="1"/>
</dbReference>
<feature type="domain" description="HTH cro/C1-type" evidence="2">
    <location>
        <begin position="17"/>
        <end position="71"/>
    </location>
</feature>
<gene>
    <name evidence="3" type="ORF">OCV69_16545</name>
</gene>
<dbReference type="PANTHER" id="PTHR46797:SF1">
    <property type="entry name" value="METHYLPHOSPHONATE SYNTHASE"/>
    <property type="match status" value="1"/>
</dbReference>
<keyword evidence="1" id="KW-0238">DNA-binding</keyword>
<dbReference type="Proteomes" id="UP001652395">
    <property type="component" value="Unassembled WGS sequence"/>
</dbReference>
<dbReference type="InterPro" id="IPR050807">
    <property type="entry name" value="TransReg_Diox_bact_type"/>
</dbReference>
<evidence type="ECO:0000313" key="4">
    <source>
        <dbReference type="Proteomes" id="UP001652395"/>
    </source>
</evidence>
<dbReference type="PROSITE" id="PS50943">
    <property type="entry name" value="HTH_CROC1"/>
    <property type="match status" value="1"/>
</dbReference>
<dbReference type="SMART" id="SM00530">
    <property type="entry name" value="HTH_XRE"/>
    <property type="match status" value="1"/>
</dbReference>
<name>A0ABT2V4P5_9FIRM</name>
<dbReference type="EMBL" id="JAOQJF010000078">
    <property type="protein sequence ID" value="MCU6801491.1"/>
    <property type="molecule type" value="Genomic_DNA"/>
</dbReference>
<proteinExistence type="predicted"/>
<dbReference type="CDD" id="cd00093">
    <property type="entry name" value="HTH_XRE"/>
    <property type="match status" value="1"/>
</dbReference>
<evidence type="ECO:0000313" key="3">
    <source>
        <dbReference type="EMBL" id="MCU6801491.1"/>
    </source>
</evidence>
<dbReference type="InterPro" id="IPR010982">
    <property type="entry name" value="Lambda_DNA-bd_dom_sf"/>
</dbReference>
<dbReference type="SUPFAM" id="SSF47413">
    <property type="entry name" value="lambda repressor-like DNA-binding domains"/>
    <property type="match status" value="1"/>
</dbReference>
<reference evidence="3 4" key="1">
    <citation type="journal article" date="2021" name="ISME Commun">
        <title>Automated analysis of genomic sequences facilitates high-throughput and comprehensive description of bacteria.</title>
        <authorList>
            <person name="Hitch T.C.A."/>
        </authorList>
    </citation>
    <scope>NUCLEOTIDE SEQUENCE [LARGE SCALE GENOMIC DNA]</scope>
    <source>
        <strain evidence="4">f_CCE</strain>
    </source>
</reference>
<evidence type="ECO:0000259" key="2">
    <source>
        <dbReference type="PROSITE" id="PS50943"/>
    </source>
</evidence>
<sequence>MIKKDSSTENIRIGRRIKTLRVKRSITQKELADRVMISPSSITRLESGETMVSVQILQRIAKSLKVPVGVFWDEQREDIEFDDPEVMELLKKCTPSQREKLNQIFKLILDCFLENDIVNIG</sequence>
<keyword evidence="4" id="KW-1185">Reference proteome</keyword>
<accession>A0ABT2V4P5</accession>
<comment type="caution">
    <text evidence="3">The sequence shown here is derived from an EMBL/GenBank/DDBJ whole genome shotgun (WGS) entry which is preliminary data.</text>
</comment>
<dbReference type="Pfam" id="PF01381">
    <property type="entry name" value="HTH_3"/>
    <property type="match status" value="1"/>
</dbReference>
<organism evidence="3 4">
    <name type="scientific">Alitiscatomonas aceti</name>
    <dbReference type="NCBI Taxonomy" id="2981724"/>
    <lineage>
        <taxon>Bacteria</taxon>
        <taxon>Bacillati</taxon>
        <taxon>Bacillota</taxon>
        <taxon>Clostridia</taxon>
        <taxon>Lachnospirales</taxon>
        <taxon>Lachnospiraceae</taxon>
        <taxon>Alitiscatomonas</taxon>
    </lineage>
</organism>